<dbReference type="PRINTS" id="PR00032">
    <property type="entry name" value="HTHARAC"/>
</dbReference>
<organism evidence="11 12">
    <name type="scientific">Paenibacillus segetis</name>
    <dbReference type="NCBI Taxonomy" id="1325360"/>
    <lineage>
        <taxon>Bacteria</taxon>
        <taxon>Bacillati</taxon>
        <taxon>Bacillota</taxon>
        <taxon>Bacilli</taxon>
        <taxon>Bacillales</taxon>
        <taxon>Paenibacillaceae</taxon>
        <taxon>Paenibacillus</taxon>
    </lineage>
</organism>
<comment type="subcellular location">
    <subcellularLocation>
        <location evidence="1">Cytoplasm</location>
    </subcellularLocation>
</comment>
<evidence type="ECO:0000256" key="2">
    <source>
        <dbReference type="ARBA" id="ARBA00022490"/>
    </source>
</evidence>
<keyword evidence="6" id="KW-0238">DNA-binding</keyword>
<evidence type="ECO:0000256" key="4">
    <source>
        <dbReference type="ARBA" id="ARBA00023012"/>
    </source>
</evidence>
<keyword evidence="12" id="KW-1185">Reference proteome</keyword>
<dbReference type="PANTHER" id="PTHR42713:SF3">
    <property type="entry name" value="TRANSCRIPTIONAL REGULATORY PROTEIN HPTR"/>
    <property type="match status" value="1"/>
</dbReference>
<dbReference type="Proteomes" id="UP000659344">
    <property type="component" value="Unassembled WGS sequence"/>
</dbReference>
<keyword evidence="5" id="KW-0805">Transcription regulation</keyword>
<feature type="modified residue" description="4-aspartylphosphate" evidence="8">
    <location>
        <position position="54"/>
    </location>
</feature>
<evidence type="ECO:0000259" key="10">
    <source>
        <dbReference type="PROSITE" id="PS50110"/>
    </source>
</evidence>
<evidence type="ECO:0000256" key="3">
    <source>
        <dbReference type="ARBA" id="ARBA00022553"/>
    </source>
</evidence>
<dbReference type="Gene3D" id="3.40.50.2300">
    <property type="match status" value="1"/>
</dbReference>
<dbReference type="InterPro" id="IPR011006">
    <property type="entry name" value="CheY-like_superfamily"/>
</dbReference>
<dbReference type="SMART" id="SM00342">
    <property type="entry name" value="HTH_ARAC"/>
    <property type="match status" value="1"/>
</dbReference>
<evidence type="ECO:0000256" key="1">
    <source>
        <dbReference type="ARBA" id="ARBA00004496"/>
    </source>
</evidence>
<gene>
    <name evidence="11" type="ORF">GCM10008013_05220</name>
</gene>
<reference evidence="12" key="1">
    <citation type="journal article" date="2019" name="Int. J. Syst. Evol. Microbiol.">
        <title>The Global Catalogue of Microorganisms (GCM) 10K type strain sequencing project: providing services to taxonomists for standard genome sequencing and annotation.</title>
        <authorList>
            <consortium name="The Broad Institute Genomics Platform"/>
            <consortium name="The Broad Institute Genome Sequencing Center for Infectious Disease"/>
            <person name="Wu L."/>
            <person name="Ma J."/>
        </authorList>
    </citation>
    <scope>NUCLEOTIDE SEQUENCE [LARGE SCALE GENOMIC DNA]</scope>
    <source>
        <strain evidence="12">CGMCC 1.12769</strain>
    </source>
</reference>
<evidence type="ECO:0000256" key="6">
    <source>
        <dbReference type="ARBA" id="ARBA00023125"/>
    </source>
</evidence>
<dbReference type="PANTHER" id="PTHR42713">
    <property type="entry name" value="HISTIDINE KINASE-RELATED"/>
    <property type="match status" value="1"/>
</dbReference>
<keyword evidence="3 8" id="KW-0597">Phosphoprotein</keyword>
<evidence type="ECO:0000313" key="11">
    <source>
        <dbReference type="EMBL" id="GGH12660.1"/>
    </source>
</evidence>
<evidence type="ECO:0000259" key="9">
    <source>
        <dbReference type="PROSITE" id="PS01124"/>
    </source>
</evidence>
<evidence type="ECO:0000256" key="5">
    <source>
        <dbReference type="ARBA" id="ARBA00023015"/>
    </source>
</evidence>
<dbReference type="InterPro" id="IPR009057">
    <property type="entry name" value="Homeodomain-like_sf"/>
</dbReference>
<dbReference type="InterPro" id="IPR051552">
    <property type="entry name" value="HptR"/>
</dbReference>
<evidence type="ECO:0000256" key="8">
    <source>
        <dbReference type="PROSITE-ProRule" id="PRU00169"/>
    </source>
</evidence>
<evidence type="ECO:0000313" key="12">
    <source>
        <dbReference type="Proteomes" id="UP000659344"/>
    </source>
</evidence>
<evidence type="ECO:0008006" key="13">
    <source>
        <dbReference type="Google" id="ProtNLM"/>
    </source>
</evidence>
<name>A0ABQ1Y4S5_9BACL</name>
<dbReference type="Pfam" id="PF00072">
    <property type="entry name" value="Response_reg"/>
    <property type="match status" value="1"/>
</dbReference>
<dbReference type="PROSITE" id="PS01124">
    <property type="entry name" value="HTH_ARAC_FAMILY_2"/>
    <property type="match status" value="1"/>
</dbReference>
<dbReference type="SMART" id="SM00448">
    <property type="entry name" value="REC"/>
    <property type="match status" value="1"/>
</dbReference>
<keyword evidence="4" id="KW-0902">Two-component regulatory system</keyword>
<dbReference type="InterPro" id="IPR018062">
    <property type="entry name" value="HTH_AraC-typ_CS"/>
</dbReference>
<dbReference type="PROSITE" id="PS50110">
    <property type="entry name" value="RESPONSE_REGULATORY"/>
    <property type="match status" value="1"/>
</dbReference>
<keyword evidence="7" id="KW-0804">Transcription</keyword>
<dbReference type="SUPFAM" id="SSF52172">
    <property type="entry name" value="CheY-like"/>
    <property type="match status" value="1"/>
</dbReference>
<proteinExistence type="predicted"/>
<dbReference type="Pfam" id="PF12833">
    <property type="entry name" value="HTH_18"/>
    <property type="match status" value="1"/>
</dbReference>
<dbReference type="Gene3D" id="1.10.10.60">
    <property type="entry name" value="Homeodomain-like"/>
    <property type="match status" value="2"/>
</dbReference>
<dbReference type="CDD" id="cd17536">
    <property type="entry name" value="REC_YesN-like"/>
    <property type="match status" value="1"/>
</dbReference>
<evidence type="ECO:0000256" key="7">
    <source>
        <dbReference type="ARBA" id="ARBA00023163"/>
    </source>
</evidence>
<accession>A0ABQ1Y4S5</accession>
<dbReference type="SUPFAM" id="SSF46689">
    <property type="entry name" value="Homeodomain-like"/>
    <property type="match status" value="2"/>
</dbReference>
<dbReference type="RefSeq" id="WP_188535533.1">
    <property type="nucleotide sequence ID" value="NZ_BMFT01000001.1"/>
</dbReference>
<dbReference type="InterPro" id="IPR001789">
    <property type="entry name" value="Sig_transdc_resp-reg_receiver"/>
</dbReference>
<dbReference type="InterPro" id="IPR018060">
    <property type="entry name" value="HTH_AraC"/>
</dbReference>
<sequence>MRVLIVDDEEHVREGIELAIDWDQFGIKQRFQAENGLQALEVMKQHKPEIVFCDMSMPKMNGIQLLDQLRGEYPDTHIIVVSGYNDFTYTRATIRANGVDYILKPFKRRDLEQALSKAVALCKQREDSMRMQRDTEFLVQQADYVVMEQKISQLMKGDNTYFSEIKKYCEKSGIPTSHLRTTLILMRNDSRLIEQRYNAEGGLFSFAIKNMAQEAFSEYGNYLLFRFDDHLWILMTGEKLDYEMTNKLKHYVNHLTAAWNSTIGLDTLVGFSERASDLHHIQQQIVSARIALLQSPISPDHRLEEQKPLLSSKEMLLNIALENRNKLYVEEIIHRFAEELRQCGDLRLKDLQLYTKEANYMLERASRQMNKDLEDLSIPMWISDITEWGMAWIQQWWRLIEECGDSGYEGRGIQVIREYIEQHFHEKISLTGLSELFHFSPQYIAKRFKEMYNTTVITYQTELQMQKAKSLLEHSDMPIIKIAEAIGYQDENYFSKVFRKQHGMPPLKYRKTLRDS</sequence>
<dbReference type="EMBL" id="BMFT01000001">
    <property type="protein sequence ID" value="GGH12660.1"/>
    <property type="molecule type" value="Genomic_DNA"/>
</dbReference>
<protein>
    <recommendedName>
        <fullName evidence="13">Two-component system, response regulator YesN</fullName>
    </recommendedName>
</protein>
<dbReference type="InterPro" id="IPR020449">
    <property type="entry name" value="Tscrpt_reg_AraC-type_HTH"/>
</dbReference>
<dbReference type="PROSITE" id="PS00041">
    <property type="entry name" value="HTH_ARAC_FAMILY_1"/>
    <property type="match status" value="1"/>
</dbReference>
<comment type="caution">
    <text evidence="11">The sequence shown here is derived from an EMBL/GenBank/DDBJ whole genome shotgun (WGS) entry which is preliminary data.</text>
</comment>
<feature type="domain" description="HTH araC/xylS-type" evidence="9">
    <location>
        <begin position="414"/>
        <end position="512"/>
    </location>
</feature>
<keyword evidence="2" id="KW-0963">Cytoplasm</keyword>
<feature type="domain" description="Response regulatory" evidence="10">
    <location>
        <begin position="2"/>
        <end position="119"/>
    </location>
</feature>